<proteinExistence type="inferred from homology"/>
<evidence type="ECO:0000259" key="8">
    <source>
        <dbReference type="Pfam" id="PF10406"/>
    </source>
</evidence>
<sequence length="190" mass="21497">MVEVGRSSRAYCEHAGRCEPIVNDVAIAMIEMVSKVKPPIQPKTLQAGIKPTLPSYIPDYYPPFPDPHAYIRTPTHKQPMTEYEGIREKAASQKRDLDRALSRFIAKTGTKQAILPDDPTSYPLVSCKPHPNPYLEALLPKDQEFQEEDEANKKKKKAAPEPPEPKPQEGSADIDNPYLRSVKLPRKRKR</sequence>
<dbReference type="Gene3D" id="1.10.20.10">
    <property type="entry name" value="Histone, subunit A"/>
    <property type="match status" value="1"/>
</dbReference>
<organism evidence="9 10">
    <name type="scientific">Cordylochernes scorpioides</name>
    <dbReference type="NCBI Taxonomy" id="51811"/>
    <lineage>
        <taxon>Eukaryota</taxon>
        <taxon>Metazoa</taxon>
        <taxon>Ecdysozoa</taxon>
        <taxon>Arthropoda</taxon>
        <taxon>Chelicerata</taxon>
        <taxon>Arachnida</taxon>
        <taxon>Pseudoscorpiones</taxon>
        <taxon>Cheliferoidea</taxon>
        <taxon>Chernetidae</taxon>
        <taxon>Cordylochernes</taxon>
    </lineage>
</organism>
<reference evidence="9 10" key="1">
    <citation type="submission" date="2022-01" db="EMBL/GenBank/DDBJ databases">
        <title>A chromosomal length assembly of Cordylochernes scorpioides.</title>
        <authorList>
            <person name="Zeh D."/>
            <person name="Zeh J."/>
        </authorList>
    </citation>
    <scope>NUCLEOTIDE SEQUENCE [LARGE SCALE GENOMIC DNA]</scope>
    <source>
        <strain evidence="9">IN4F17</strain>
        <tissue evidence="9">Whole Body</tissue>
    </source>
</reference>
<dbReference type="PANTHER" id="PTHR46469:SF1">
    <property type="entry name" value="TRANSCRIPTION INITIATION FACTOR TFIID SUBUNIT 8"/>
    <property type="match status" value="1"/>
</dbReference>
<comment type="similarity">
    <text evidence="2">Belongs to the TAF8 family.</text>
</comment>
<dbReference type="CDD" id="cd08049">
    <property type="entry name" value="TAF8"/>
    <property type="match status" value="1"/>
</dbReference>
<evidence type="ECO:0000256" key="1">
    <source>
        <dbReference type="ARBA" id="ARBA00004123"/>
    </source>
</evidence>
<evidence type="ECO:0000256" key="6">
    <source>
        <dbReference type="ARBA" id="ARBA00023242"/>
    </source>
</evidence>
<dbReference type="Proteomes" id="UP001235939">
    <property type="component" value="Chromosome 03"/>
</dbReference>
<keyword evidence="6" id="KW-0539">Nucleus</keyword>
<evidence type="ECO:0000256" key="2">
    <source>
        <dbReference type="ARBA" id="ARBA00008767"/>
    </source>
</evidence>
<evidence type="ECO:0000256" key="7">
    <source>
        <dbReference type="SAM" id="MobiDB-lite"/>
    </source>
</evidence>
<dbReference type="EMBL" id="CP092865">
    <property type="protein sequence ID" value="UYV65091.1"/>
    <property type="molecule type" value="Genomic_DNA"/>
</dbReference>
<dbReference type="InterPro" id="IPR019473">
    <property type="entry name" value="TFIID_su8_C"/>
</dbReference>
<name>A0ABY6K8A1_9ARAC</name>
<evidence type="ECO:0000256" key="5">
    <source>
        <dbReference type="ARBA" id="ARBA00023163"/>
    </source>
</evidence>
<gene>
    <name evidence="9" type="ORF">LAZ67_3003107</name>
</gene>
<comment type="subcellular location">
    <subcellularLocation>
        <location evidence="1">Nucleus</location>
    </subcellularLocation>
</comment>
<protein>
    <recommendedName>
        <fullName evidence="3">Transcription initiation factor TFIID subunit 8</fullName>
    </recommendedName>
</protein>
<dbReference type="InterPro" id="IPR037818">
    <property type="entry name" value="TAF8"/>
</dbReference>
<feature type="domain" description="Transcription factor TFIID subunit 8 C-terminal" evidence="8">
    <location>
        <begin position="56"/>
        <end position="104"/>
    </location>
</feature>
<evidence type="ECO:0000313" key="10">
    <source>
        <dbReference type="Proteomes" id="UP001235939"/>
    </source>
</evidence>
<keyword evidence="5" id="KW-0804">Transcription</keyword>
<evidence type="ECO:0000313" key="9">
    <source>
        <dbReference type="EMBL" id="UYV65091.1"/>
    </source>
</evidence>
<keyword evidence="4" id="KW-0805">Transcription regulation</keyword>
<feature type="region of interest" description="Disordered" evidence="7">
    <location>
        <begin position="133"/>
        <end position="190"/>
    </location>
</feature>
<evidence type="ECO:0000256" key="4">
    <source>
        <dbReference type="ARBA" id="ARBA00023015"/>
    </source>
</evidence>
<dbReference type="Pfam" id="PF10406">
    <property type="entry name" value="TAF8_C"/>
    <property type="match status" value="1"/>
</dbReference>
<dbReference type="PANTHER" id="PTHR46469">
    <property type="entry name" value="TRANSCRIPTION INITIATION FACTOR TFIID SUBUNIT 8"/>
    <property type="match status" value="1"/>
</dbReference>
<keyword evidence="10" id="KW-1185">Reference proteome</keyword>
<accession>A0ABY6K8A1</accession>
<dbReference type="InterPro" id="IPR009072">
    <property type="entry name" value="Histone-fold"/>
</dbReference>
<evidence type="ECO:0000256" key="3">
    <source>
        <dbReference type="ARBA" id="ARBA00017307"/>
    </source>
</evidence>